<gene>
    <name evidence="1" type="ORF">CDCA_CDCA08G2382</name>
</gene>
<keyword evidence="2" id="KW-1185">Reference proteome</keyword>
<proteinExistence type="predicted"/>
<protein>
    <submittedName>
        <fullName evidence="1">Uncharacterized protein</fullName>
    </submittedName>
</protein>
<reference evidence="1 2" key="1">
    <citation type="submission" date="2022-07" db="EMBL/GenBank/DDBJ databases">
        <title>Genome-wide signatures of adaptation to extreme environments.</title>
        <authorList>
            <person name="Cho C.H."/>
            <person name="Yoon H.S."/>
        </authorList>
    </citation>
    <scope>NUCLEOTIDE SEQUENCE [LARGE SCALE GENOMIC DNA]</scope>
    <source>
        <strain evidence="1 2">DBV 063 E5</strain>
    </source>
</reference>
<sequence length="412" mass="45147">MASWRPQRVPKQYLRLEHCFSDEAALQRRFSRQQLVSEIAVVILGDQRSAENGCAQVAVAASEALSALESLSFRRQRLTLPLSKLVSEAFLFPRGDAAPVAADDAIVQRRPLGWTAVARDPDTALVINAADQLIMRVDERVYTELGLIGRGHRRDTGRRNRKRVRNGGADIVLDLGAASYRPGKRLYERVQTCFSHLTRPIAIDATTYSGTEVPFPHAADAVSQTSVALVDGSDDVADLSAAVKRLLHSTAEGADHDTGRDEAANSAMEWIGTLLLSTPTLYPNADERNEFLHPLGVSYLDQSRRRCLRRLRWDADRRSLLPRDFVTQVLHATWRLRQALDAHTDVLVIVRTHAAPANIATASACRAPQRTGVLPHTAAQCLAALLFGDGLAVVEPHSPLPIPVLTASAIPL</sequence>
<dbReference type="GO" id="GO:0001682">
    <property type="term" value="P:tRNA 5'-leader removal"/>
    <property type="evidence" value="ECO:0007669"/>
    <property type="project" value="InterPro"/>
</dbReference>
<name>A0AAV9IVJ0_CYACA</name>
<dbReference type="InterPro" id="IPR013893">
    <property type="entry name" value="RNase_P_Rpp40"/>
</dbReference>
<organism evidence="1 2">
    <name type="scientific">Cyanidium caldarium</name>
    <name type="common">Red alga</name>
    <dbReference type="NCBI Taxonomy" id="2771"/>
    <lineage>
        <taxon>Eukaryota</taxon>
        <taxon>Rhodophyta</taxon>
        <taxon>Bangiophyceae</taxon>
        <taxon>Cyanidiales</taxon>
        <taxon>Cyanidiaceae</taxon>
        <taxon>Cyanidium</taxon>
    </lineage>
</organism>
<dbReference type="GO" id="GO:0030677">
    <property type="term" value="C:ribonuclease P complex"/>
    <property type="evidence" value="ECO:0007669"/>
    <property type="project" value="InterPro"/>
</dbReference>
<evidence type="ECO:0000313" key="1">
    <source>
        <dbReference type="EMBL" id="KAK4536357.1"/>
    </source>
</evidence>
<dbReference type="Pfam" id="PF08584">
    <property type="entry name" value="Ribonuc_P_40"/>
    <property type="match status" value="1"/>
</dbReference>
<comment type="caution">
    <text evidence="1">The sequence shown here is derived from an EMBL/GenBank/DDBJ whole genome shotgun (WGS) entry which is preliminary data.</text>
</comment>
<dbReference type="EMBL" id="JANCYW010000008">
    <property type="protein sequence ID" value="KAK4536357.1"/>
    <property type="molecule type" value="Genomic_DNA"/>
</dbReference>
<accession>A0AAV9IVJ0</accession>
<dbReference type="Proteomes" id="UP001301350">
    <property type="component" value="Unassembled WGS sequence"/>
</dbReference>
<evidence type="ECO:0000313" key="2">
    <source>
        <dbReference type="Proteomes" id="UP001301350"/>
    </source>
</evidence>
<dbReference type="AlphaFoldDB" id="A0AAV9IVJ0"/>